<keyword evidence="9" id="KW-1185">Reference proteome</keyword>
<dbReference type="GO" id="GO:0045028">
    <property type="term" value="F:G protein-coupled purinergic nucleotide receptor activity"/>
    <property type="evidence" value="ECO:0007669"/>
    <property type="project" value="TreeGrafter"/>
</dbReference>
<keyword evidence="2" id="KW-1003">Cell membrane</keyword>
<feature type="transmembrane region" description="Helical" evidence="7">
    <location>
        <begin position="52"/>
        <end position="72"/>
    </location>
</feature>
<feature type="transmembrane region" description="Helical" evidence="7">
    <location>
        <begin position="93"/>
        <end position="113"/>
    </location>
</feature>
<organism evidence="8 9">
    <name type="scientific">Lates japonicus</name>
    <name type="common">Japanese lates</name>
    <dbReference type="NCBI Taxonomy" id="270547"/>
    <lineage>
        <taxon>Eukaryota</taxon>
        <taxon>Metazoa</taxon>
        <taxon>Chordata</taxon>
        <taxon>Craniata</taxon>
        <taxon>Vertebrata</taxon>
        <taxon>Euteleostomi</taxon>
        <taxon>Actinopterygii</taxon>
        <taxon>Neopterygii</taxon>
        <taxon>Teleostei</taxon>
        <taxon>Neoteleostei</taxon>
        <taxon>Acanthomorphata</taxon>
        <taxon>Carangaria</taxon>
        <taxon>Carangaria incertae sedis</taxon>
        <taxon>Centropomidae</taxon>
        <taxon>Lates</taxon>
    </lineage>
</organism>
<reference evidence="8" key="1">
    <citation type="submission" date="2022-08" db="EMBL/GenBank/DDBJ databases">
        <title>Genome sequencing of akame (Lates japonicus).</title>
        <authorList>
            <person name="Hashiguchi Y."/>
            <person name="Takahashi H."/>
        </authorList>
    </citation>
    <scope>NUCLEOTIDE SEQUENCE</scope>
    <source>
        <strain evidence="8">Kochi</strain>
    </source>
</reference>
<dbReference type="PANTHER" id="PTHR24233:SF1">
    <property type="entry name" value="G-PROTEIN COUPLED RECEPTOR 34-RELATED"/>
    <property type="match status" value="1"/>
</dbReference>
<comment type="subcellular location">
    <subcellularLocation>
        <location evidence="1">Cell membrane</location>
        <topology evidence="1">Multi-pass membrane protein</topology>
    </subcellularLocation>
</comment>
<evidence type="ECO:0000256" key="4">
    <source>
        <dbReference type="ARBA" id="ARBA00023170"/>
    </source>
</evidence>
<sequence>MESLINIFVIVVFWLVFISLVVSYGKMATRLKNIWENQTCPMQPALRTARKSFFILFVFLCFVPYHIVRVFCIKLSSPDIRITRRMWLTRPMVALVFLPSTAAWMHYVFPVILLGEEGGAAPGGQRVFCVEMSPGQREQLTMDMGLGSERELTKNRQTSSNQRSEGEGRY</sequence>
<keyword evidence="7" id="KW-0812">Transmembrane</keyword>
<dbReference type="EMBL" id="BRZM01001997">
    <property type="protein sequence ID" value="GLD74119.1"/>
    <property type="molecule type" value="Genomic_DNA"/>
</dbReference>
<keyword evidence="3" id="KW-0297">G-protein coupled receptor</keyword>
<accession>A0AAD3NN72</accession>
<keyword evidence="7" id="KW-1133">Transmembrane helix</keyword>
<evidence type="ECO:0000313" key="8">
    <source>
        <dbReference type="EMBL" id="GLD74119.1"/>
    </source>
</evidence>
<keyword evidence="5" id="KW-0807">Transducer</keyword>
<protein>
    <submittedName>
        <fullName evidence="8">Probable G-protein coupled receptor 34</fullName>
    </submittedName>
</protein>
<feature type="transmembrane region" description="Helical" evidence="7">
    <location>
        <begin position="7"/>
        <end position="25"/>
    </location>
</feature>
<evidence type="ECO:0000256" key="6">
    <source>
        <dbReference type="SAM" id="MobiDB-lite"/>
    </source>
</evidence>
<feature type="region of interest" description="Disordered" evidence="6">
    <location>
        <begin position="147"/>
        <end position="170"/>
    </location>
</feature>
<proteinExistence type="predicted"/>
<dbReference type="PANTHER" id="PTHR24233">
    <property type="entry name" value="P2Y PURINOCEPTOR-RELATED G-PROTEIN COUPLED RECEPTOR"/>
    <property type="match status" value="1"/>
</dbReference>
<dbReference type="GO" id="GO:0005886">
    <property type="term" value="C:plasma membrane"/>
    <property type="evidence" value="ECO:0007669"/>
    <property type="project" value="UniProtKB-SubCell"/>
</dbReference>
<evidence type="ECO:0000256" key="1">
    <source>
        <dbReference type="ARBA" id="ARBA00004651"/>
    </source>
</evidence>
<comment type="caution">
    <text evidence="8">The sequence shown here is derived from an EMBL/GenBank/DDBJ whole genome shotgun (WGS) entry which is preliminary data.</text>
</comment>
<name>A0AAD3NN72_LATJO</name>
<evidence type="ECO:0000313" key="9">
    <source>
        <dbReference type="Proteomes" id="UP001279410"/>
    </source>
</evidence>
<dbReference type="Proteomes" id="UP001279410">
    <property type="component" value="Unassembled WGS sequence"/>
</dbReference>
<keyword evidence="7" id="KW-0472">Membrane</keyword>
<gene>
    <name evidence="8" type="ORF">AKAME5_002544700</name>
</gene>
<keyword evidence="4 8" id="KW-0675">Receptor</keyword>
<evidence type="ECO:0000256" key="3">
    <source>
        <dbReference type="ARBA" id="ARBA00023040"/>
    </source>
</evidence>
<evidence type="ECO:0000256" key="7">
    <source>
        <dbReference type="SAM" id="Phobius"/>
    </source>
</evidence>
<evidence type="ECO:0000256" key="2">
    <source>
        <dbReference type="ARBA" id="ARBA00022475"/>
    </source>
</evidence>
<dbReference type="AlphaFoldDB" id="A0AAD3NN72"/>
<evidence type="ECO:0000256" key="5">
    <source>
        <dbReference type="ARBA" id="ARBA00023224"/>
    </source>
</evidence>